<feature type="binding site" evidence="7 9">
    <location>
        <position position="82"/>
    </location>
    <ligand>
        <name>FMN</name>
        <dbReference type="ChEBI" id="CHEBI:58210"/>
    </ligand>
</feature>
<keyword evidence="6 7" id="KW-0664">Pyridoxine biosynthesis</keyword>
<dbReference type="PROSITE" id="PS01064">
    <property type="entry name" value="PYRIDOX_OXIDASE"/>
    <property type="match status" value="1"/>
</dbReference>
<feature type="binding site" evidence="7 9">
    <location>
        <position position="83"/>
    </location>
    <ligand>
        <name>FMN</name>
        <dbReference type="ChEBI" id="CHEBI:58210"/>
    </ligand>
</feature>
<feature type="binding site" evidence="7 8">
    <location>
        <position position="131"/>
    </location>
    <ligand>
        <name>substrate</name>
    </ligand>
</feature>
<dbReference type="InterPro" id="IPR019740">
    <property type="entry name" value="Pyridox_Oxase_CS"/>
</dbReference>
<evidence type="ECO:0000256" key="1">
    <source>
        <dbReference type="ARBA" id="ARBA00007301"/>
    </source>
</evidence>
<evidence type="ECO:0000313" key="12">
    <source>
        <dbReference type="EMBL" id="VTR95940.1"/>
    </source>
</evidence>
<dbReference type="InterPro" id="IPR000659">
    <property type="entry name" value="Pyridox_Oxase"/>
</dbReference>
<evidence type="ECO:0000256" key="7">
    <source>
        <dbReference type="HAMAP-Rule" id="MF_01629"/>
    </source>
</evidence>
<dbReference type="EMBL" id="LR593886">
    <property type="protein sequence ID" value="VTR95940.1"/>
    <property type="molecule type" value="Genomic_DNA"/>
</dbReference>
<comment type="catalytic activity">
    <reaction evidence="7">
        <text>pyridoxine 5'-phosphate + O2 = pyridoxal 5'-phosphate + H2O2</text>
        <dbReference type="Rhea" id="RHEA:15149"/>
        <dbReference type="ChEBI" id="CHEBI:15379"/>
        <dbReference type="ChEBI" id="CHEBI:16240"/>
        <dbReference type="ChEBI" id="CHEBI:58589"/>
        <dbReference type="ChEBI" id="CHEBI:597326"/>
        <dbReference type="EC" id="1.4.3.5"/>
    </reaction>
</comment>
<dbReference type="NCBIfam" id="NF004231">
    <property type="entry name" value="PRK05679.1"/>
    <property type="match status" value="1"/>
</dbReference>
<dbReference type="Proteomes" id="UP000464178">
    <property type="component" value="Chromosome"/>
</dbReference>
<dbReference type="FunFam" id="2.30.110.10:FF:000020">
    <property type="entry name" value="PNPO isoform 11"/>
    <property type="match status" value="1"/>
</dbReference>
<dbReference type="EC" id="1.4.3.5" evidence="7"/>
<feature type="binding site" evidence="7 9">
    <location>
        <position position="185"/>
    </location>
    <ligand>
        <name>FMN</name>
        <dbReference type="ChEBI" id="CHEBI:58210"/>
    </ligand>
</feature>
<dbReference type="Pfam" id="PF01243">
    <property type="entry name" value="PNPOx_N"/>
    <property type="match status" value="1"/>
</dbReference>
<feature type="domain" description="Pyridoxine 5'-phosphate oxidase dimerisation C-terminal" evidence="11">
    <location>
        <begin position="172"/>
        <end position="212"/>
    </location>
</feature>
<comment type="catalytic activity">
    <reaction evidence="7">
        <text>pyridoxamine 5'-phosphate + O2 + H2O = pyridoxal 5'-phosphate + H2O2 + NH4(+)</text>
        <dbReference type="Rhea" id="RHEA:15817"/>
        <dbReference type="ChEBI" id="CHEBI:15377"/>
        <dbReference type="ChEBI" id="CHEBI:15379"/>
        <dbReference type="ChEBI" id="CHEBI:16240"/>
        <dbReference type="ChEBI" id="CHEBI:28938"/>
        <dbReference type="ChEBI" id="CHEBI:58451"/>
        <dbReference type="ChEBI" id="CHEBI:597326"/>
        <dbReference type="EC" id="1.4.3.5"/>
    </reaction>
</comment>
<evidence type="ECO:0000256" key="6">
    <source>
        <dbReference type="ARBA" id="ARBA00023096"/>
    </source>
</evidence>
<evidence type="ECO:0000259" key="10">
    <source>
        <dbReference type="Pfam" id="PF01243"/>
    </source>
</evidence>
<dbReference type="Gene3D" id="2.30.110.10">
    <property type="entry name" value="Electron Transport, Fmn-binding Protein, Chain A"/>
    <property type="match status" value="1"/>
</dbReference>
<feature type="binding site" evidence="7 8">
    <location>
        <position position="127"/>
    </location>
    <ligand>
        <name>substrate</name>
    </ligand>
</feature>
<dbReference type="GO" id="GO:0004733">
    <property type="term" value="F:pyridoxamine phosphate oxidase activity"/>
    <property type="evidence" value="ECO:0007669"/>
    <property type="project" value="UniProtKB-UniRule"/>
</dbReference>
<dbReference type="InterPro" id="IPR012349">
    <property type="entry name" value="Split_barrel_FMN-bd"/>
</dbReference>
<evidence type="ECO:0000256" key="5">
    <source>
        <dbReference type="ARBA" id="ARBA00023002"/>
    </source>
</evidence>
<feature type="binding site" evidence="7 9">
    <location>
        <position position="195"/>
    </location>
    <ligand>
        <name>FMN</name>
        <dbReference type="ChEBI" id="CHEBI:58210"/>
    </ligand>
</feature>
<sequence length="212" mass="23456">MPSLADLRKEYSAGGLSEADAGGDPFALFHRWFAQAVATEMTDPNAMILATSTPDGHPSARAVLLKALDDRGFTFFTNYDSRKGNEMAANPRVALVFLWHPLERQVRVEGTVEVVTAAESDEYFAKRPLGSRLGAWASPQSAVIAGREVLEKAHAELVAKFPDGNPPRPSNWGGYRVLPTAIEFWQGRPSRLHDRIVFRRTANGWVRERLAP</sequence>
<feature type="binding site" evidence="7 8">
    <location>
        <position position="66"/>
    </location>
    <ligand>
        <name>substrate</name>
    </ligand>
</feature>
<dbReference type="SUPFAM" id="SSF50475">
    <property type="entry name" value="FMN-binding split barrel"/>
    <property type="match status" value="1"/>
</dbReference>
<accession>A0A6P2D8W9</accession>
<feature type="binding site" evidence="7 8">
    <location>
        <position position="123"/>
    </location>
    <ligand>
        <name>substrate</name>
    </ligand>
</feature>
<dbReference type="Pfam" id="PF10590">
    <property type="entry name" value="PNP_phzG_C"/>
    <property type="match status" value="1"/>
</dbReference>
<keyword evidence="4 7" id="KW-0288">FMN</keyword>
<dbReference type="InterPro" id="IPR011576">
    <property type="entry name" value="Pyridox_Oxase_N"/>
</dbReference>
<dbReference type="RefSeq" id="WP_162670288.1">
    <property type="nucleotide sequence ID" value="NZ_LR593886.1"/>
</dbReference>
<feature type="binding site" evidence="7 9">
    <location>
        <begin position="140"/>
        <end position="141"/>
    </location>
    <ligand>
        <name>FMN</name>
        <dbReference type="ChEBI" id="CHEBI:58210"/>
    </ligand>
</feature>
<dbReference type="PANTHER" id="PTHR10851">
    <property type="entry name" value="PYRIDOXINE-5-PHOSPHATE OXIDASE"/>
    <property type="match status" value="1"/>
</dbReference>
<evidence type="ECO:0000256" key="9">
    <source>
        <dbReference type="PIRSR" id="PIRSR000190-2"/>
    </source>
</evidence>
<dbReference type="GO" id="GO:0008615">
    <property type="term" value="P:pyridoxine biosynthetic process"/>
    <property type="evidence" value="ECO:0007669"/>
    <property type="project" value="UniProtKB-UniRule"/>
</dbReference>
<dbReference type="AlphaFoldDB" id="A0A6P2D8W9"/>
<dbReference type="InterPro" id="IPR019576">
    <property type="entry name" value="Pyridoxamine_oxidase_dimer_C"/>
</dbReference>
<feature type="binding site" evidence="7 9">
    <location>
        <begin position="61"/>
        <end position="66"/>
    </location>
    <ligand>
        <name>FMN</name>
        <dbReference type="ChEBI" id="CHEBI:58210"/>
    </ligand>
</feature>
<evidence type="ECO:0000256" key="8">
    <source>
        <dbReference type="PIRSR" id="PIRSR000190-1"/>
    </source>
</evidence>
<keyword evidence="13" id="KW-1185">Reference proteome</keyword>
<feature type="binding site" evidence="7 9">
    <location>
        <begin position="76"/>
        <end position="77"/>
    </location>
    <ligand>
        <name>FMN</name>
        <dbReference type="ChEBI" id="CHEBI:58210"/>
    </ligand>
</feature>
<feature type="binding site" evidence="8">
    <location>
        <begin position="8"/>
        <end position="11"/>
    </location>
    <ligand>
        <name>substrate</name>
    </ligand>
</feature>
<comment type="pathway">
    <text evidence="7">Cofactor metabolism; pyridoxal 5'-phosphate salvage; pyridoxal 5'-phosphate from pyridoxamine 5'-phosphate: step 1/1.</text>
</comment>
<gene>
    <name evidence="7" type="primary">pdxH</name>
    <name evidence="12" type="ORF">SOIL9_17740</name>
</gene>
<comment type="similarity">
    <text evidence="1 7">Belongs to the pyridoxamine 5'-phosphate oxidase family.</text>
</comment>
<feature type="binding site" evidence="7 9">
    <location>
        <position position="105"/>
    </location>
    <ligand>
        <name>FMN</name>
        <dbReference type="ChEBI" id="CHEBI:58210"/>
    </ligand>
</feature>
<protein>
    <recommendedName>
        <fullName evidence="7">Pyridoxine/pyridoxamine 5'-phosphate oxidase</fullName>
        <ecNumber evidence="7">1.4.3.5</ecNumber>
    </recommendedName>
    <alternativeName>
        <fullName evidence="7">PNP/PMP oxidase</fullName>
        <shortName evidence="7">PNPOx</shortName>
    </alternativeName>
    <alternativeName>
        <fullName evidence="7">Pyridoxal 5'-phosphate synthase</fullName>
    </alternativeName>
</protein>
<feature type="domain" description="Pyridoxamine 5'-phosphate oxidase N-terminal" evidence="10">
    <location>
        <begin position="35"/>
        <end position="154"/>
    </location>
</feature>
<dbReference type="PANTHER" id="PTHR10851:SF0">
    <property type="entry name" value="PYRIDOXINE-5'-PHOSPHATE OXIDASE"/>
    <property type="match status" value="1"/>
</dbReference>
<dbReference type="NCBIfam" id="TIGR00558">
    <property type="entry name" value="pdxH"/>
    <property type="match status" value="1"/>
</dbReference>
<proteinExistence type="inferred from homology"/>
<evidence type="ECO:0000256" key="2">
    <source>
        <dbReference type="ARBA" id="ARBA00011738"/>
    </source>
</evidence>
<comment type="subunit">
    <text evidence="2 7">Homodimer.</text>
</comment>
<reference evidence="12 13" key="1">
    <citation type="submission" date="2019-05" db="EMBL/GenBank/DDBJ databases">
        <authorList>
            <consortium name="Science for Life Laboratories"/>
        </authorList>
    </citation>
    <scope>NUCLEOTIDE SEQUENCE [LARGE SCALE GENOMIC DNA]</scope>
    <source>
        <strain evidence="12">Soil9</strain>
    </source>
</reference>
<dbReference type="PIRSF" id="PIRSF000190">
    <property type="entry name" value="Pyd_amn-ph_oxd"/>
    <property type="match status" value="1"/>
</dbReference>
<comment type="cofactor">
    <cofactor evidence="7 9">
        <name>FMN</name>
        <dbReference type="ChEBI" id="CHEBI:58210"/>
    </cofactor>
    <text evidence="7 9">Binds 1 FMN per subunit.</text>
</comment>
<evidence type="ECO:0000259" key="11">
    <source>
        <dbReference type="Pfam" id="PF10590"/>
    </source>
</evidence>
<evidence type="ECO:0000256" key="4">
    <source>
        <dbReference type="ARBA" id="ARBA00022643"/>
    </source>
</evidence>
<dbReference type="UniPathway" id="UPA01068">
    <property type="reaction ID" value="UER00304"/>
</dbReference>
<organism evidence="12 13">
    <name type="scientific">Gemmata massiliana</name>
    <dbReference type="NCBI Taxonomy" id="1210884"/>
    <lineage>
        <taxon>Bacteria</taxon>
        <taxon>Pseudomonadati</taxon>
        <taxon>Planctomycetota</taxon>
        <taxon>Planctomycetia</taxon>
        <taxon>Gemmatales</taxon>
        <taxon>Gemmataceae</taxon>
        <taxon>Gemmata</taxon>
    </lineage>
</organism>
<dbReference type="GO" id="GO:0010181">
    <property type="term" value="F:FMN binding"/>
    <property type="evidence" value="ECO:0007669"/>
    <property type="project" value="UniProtKB-UniRule"/>
</dbReference>
<comment type="function">
    <text evidence="7">Catalyzes the oxidation of either pyridoxine 5'-phosphate (PNP) or pyridoxamine 5'-phosphate (PMP) into pyridoxal 5'-phosphate (PLP).</text>
</comment>
<feature type="binding site" evidence="7 8">
    <location>
        <begin position="191"/>
        <end position="193"/>
    </location>
    <ligand>
        <name>substrate</name>
    </ligand>
</feature>
<keyword evidence="3 7" id="KW-0285">Flavoprotein</keyword>
<evidence type="ECO:0000256" key="3">
    <source>
        <dbReference type="ARBA" id="ARBA00022630"/>
    </source>
</evidence>
<keyword evidence="5 7" id="KW-0560">Oxidoreductase</keyword>
<dbReference type="KEGG" id="gms:SOIL9_17740"/>
<evidence type="ECO:0000313" key="13">
    <source>
        <dbReference type="Proteomes" id="UP000464178"/>
    </source>
</evidence>
<dbReference type="HAMAP" id="MF_01629">
    <property type="entry name" value="PdxH"/>
    <property type="match status" value="1"/>
</dbReference>
<comment type="pathway">
    <text evidence="7">Cofactor metabolism; pyridoxal 5'-phosphate salvage; pyridoxal 5'-phosphate from pyridoxine 5'-phosphate: step 1/1.</text>
</comment>
<name>A0A6P2D8W9_9BACT</name>